<reference evidence="2" key="3">
    <citation type="submission" date="2020-12" db="UniProtKB">
        <authorList>
            <consortium name="EnsemblPlants"/>
        </authorList>
    </citation>
    <scope>IDENTIFICATION</scope>
</reference>
<dbReference type="EnsemblPlants" id="Pp3c25_6370V3.1">
    <property type="protein sequence ID" value="PAC:32980165.CDS.1"/>
    <property type="gene ID" value="Pp3c25_6370"/>
</dbReference>
<proteinExistence type="predicted"/>
<dbReference type="Gramene" id="Pp3c25_6370V3.2">
    <property type="protein sequence ID" value="PAC:32980166.CDS.1"/>
    <property type="gene ID" value="Pp3c25_6370"/>
</dbReference>
<evidence type="ECO:0000313" key="2">
    <source>
        <dbReference type="EnsemblPlants" id="PAC:32980165.CDS.1"/>
    </source>
</evidence>
<reference evidence="1 3" key="1">
    <citation type="journal article" date="2008" name="Science">
        <title>The Physcomitrella genome reveals evolutionary insights into the conquest of land by plants.</title>
        <authorList>
            <person name="Rensing S."/>
            <person name="Lang D."/>
            <person name="Zimmer A."/>
            <person name="Terry A."/>
            <person name="Salamov A."/>
            <person name="Shapiro H."/>
            <person name="Nishiyama T."/>
            <person name="Perroud P.-F."/>
            <person name="Lindquist E."/>
            <person name="Kamisugi Y."/>
            <person name="Tanahashi T."/>
            <person name="Sakakibara K."/>
            <person name="Fujita T."/>
            <person name="Oishi K."/>
            <person name="Shin-I T."/>
            <person name="Kuroki Y."/>
            <person name="Toyoda A."/>
            <person name="Suzuki Y."/>
            <person name="Hashimoto A."/>
            <person name="Yamaguchi K."/>
            <person name="Sugano A."/>
            <person name="Kohara Y."/>
            <person name="Fujiyama A."/>
            <person name="Anterola A."/>
            <person name="Aoki S."/>
            <person name="Ashton N."/>
            <person name="Barbazuk W.B."/>
            <person name="Barker E."/>
            <person name="Bennetzen J."/>
            <person name="Bezanilla M."/>
            <person name="Blankenship R."/>
            <person name="Cho S.H."/>
            <person name="Dutcher S."/>
            <person name="Estelle M."/>
            <person name="Fawcett J.A."/>
            <person name="Gundlach H."/>
            <person name="Hanada K."/>
            <person name="Heyl A."/>
            <person name="Hicks K.A."/>
            <person name="Hugh J."/>
            <person name="Lohr M."/>
            <person name="Mayer K."/>
            <person name="Melkozernov A."/>
            <person name="Murata T."/>
            <person name="Nelson D."/>
            <person name="Pils B."/>
            <person name="Prigge M."/>
            <person name="Reiss B."/>
            <person name="Renner T."/>
            <person name="Rombauts S."/>
            <person name="Rushton P."/>
            <person name="Sanderfoot A."/>
            <person name="Schween G."/>
            <person name="Shiu S.-H."/>
            <person name="Stueber K."/>
            <person name="Theodoulou F.L."/>
            <person name="Tu H."/>
            <person name="Van de Peer Y."/>
            <person name="Verrier P.J."/>
            <person name="Waters E."/>
            <person name="Wood A."/>
            <person name="Yang L."/>
            <person name="Cove D."/>
            <person name="Cuming A."/>
            <person name="Hasebe M."/>
            <person name="Lucas S."/>
            <person name="Mishler D.B."/>
            <person name="Reski R."/>
            <person name="Grigoriev I."/>
            <person name="Quatrano R.S."/>
            <person name="Boore J.L."/>
        </authorList>
    </citation>
    <scope>NUCLEOTIDE SEQUENCE [LARGE SCALE GENOMIC DNA]</scope>
    <source>
        <strain evidence="2 3">cv. Gransden 2004</strain>
    </source>
</reference>
<dbReference type="AlphaFoldDB" id="A0A2K1IE11"/>
<protein>
    <submittedName>
        <fullName evidence="1 2">Uncharacterized protein</fullName>
    </submittedName>
</protein>
<evidence type="ECO:0000313" key="3">
    <source>
        <dbReference type="Proteomes" id="UP000006727"/>
    </source>
</evidence>
<dbReference type="EMBL" id="ABEU02000025">
    <property type="protein sequence ID" value="PNR27515.1"/>
    <property type="molecule type" value="Genomic_DNA"/>
</dbReference>
<reference evidence="1 3" key="2">
    <citation type="journal article" date="2018" name="Plant J.">
        <title>The Physcomitrella patens chromosome-scale assembly reveals moss genome structure and evolution.</title>
        <authorList>
            <person name="Lang D."/>
            <person name="Ullrich K.K."/>
            <person name="Murat F."/>
            <person name="Fuchs J."/>
            <person name="Jenkins J."/>
            <person name="Haas F.B."/>
            <person name="Piednoel M."/>
            <person name="Gundlach H."/>
            <person name="Van Bel M."/>
            <person name="Meyberg R."/>
            <person name="Vives C."/>
            <person name="Morata J."/>
            <person name="Symeonidi A."/>
            <person name="Hiss M."/>
            <person name="Muchero W."/>
            <person name="Kamisugi Y."/>
            <person name="Saleh O."/>
            <person name="Blanc G."/>
            <person name="Decker E.L."/>
            <person name="van Gessel N."/>
            <person name="Grimwood J."/>
            <person name="Hayes R.D."/>
            <person name="Graham S.W."/>
            <person name="Gunter L.E."/>
            <person name="McDaniel S.F."/>
            <person name="Hoernstein S.N.W."/>
            <person name="Larsson A."/>
            <person name="Li F.W."/>
            <person name="Perroud P.F."/>
            <person name="Phillips J."/>
            <person name="Ranjan P."/>
            <person name="Rokshar D.S."/>
            <person name="Rothfels C.J."/>
            <person name="Schneider L."/>
            <person name="Shu S."/>
            <person name="Stevenson D.W."/>
            <person name="Thummler F."/>
            <person name="Tillich M."/>
            <person name="Villarreal Aguilar J.C."/>
            <person name="Widiez T."/>
            <person name="Wong G.K."/>
            <person name="Wymore A."/>
            <person name="Zhang Y."/>
            <person name="Zimmer A.D."/>
            <person name="Quatrano R.S."/>
            <person name="Mayer K.F.X."/>
            <person name="Goodstein D."/>
            <person name="Casacuberta J.M."/>
            <person name="Vandepoele K."/>
            <person name="Reski R."/>
            <person name="Cuming A.C."/>
            <person name="Tuskan G.A."/>
            <person name="Maumus F."/>
            <person name="Salse J."/>
            <person name="Schmutz J."/>
            <person name="Rensing S.A."/>
        </authorList>
    </citation>
    <scope>NUCLEOTIDE SEQUENCE [LARGE SCALE GENOMIC DNA]</scope>
    <source>
        <strain evidence="2 3">cv. Gransden 2004</strain>
    </source>
</reference>
<dbReference type="Proteomes" id="UP000006727">
    <property type="component" value="Chromosome 25"/>
</dbReference>
<organism evidence="1">
    <name type="scientific">Physcomitrium patens</name>
    <name type="common">Spreading-leaved earth moss</name>
    <name type="synonym">Physcomitrella patens</name>
    <dbReference type="NCBI Taxonomy" id="3218"/>
    <lineage>
        <taxon>Eukaryota</taxon>
        <taxon>Viridiplantae</taxon>
        <taxon>Streptophyta</taxon>
        <taxon>Embryophyta</taxon>
        <taxon>Bryophyta</taxon>
        <taxon>Bryophytina</taxon>
        <taxon>Bryopsida</taxon>
        <taxon>Funariidae</taxon>
        <taxon>Funariales</taxon>
        <taxon>Funariaceae</taxon>
        <taxon>Physcomitrium</taxon>
    </lineage>
</organism>
<evidence type="ECO:0000313" key="1">
    <source>
        <dbReference type="EMBL" id="PNR27515.1"/>
    </source>
</evidence>
<dbReference type="InParanoid" id="A0A2K1IE11"/>
<keyword evidence="3" id="KW-1185">Reference proteome</keyword>
<dbReference type="Gramene" id="Pp3c25_6370V3.1">
    <property type="protein sequence ID" value="PAC:32980165.CDS.1"/>
    <property type="gene ID" value="Pp3c25_6370"/>
</dbReference>
<dbReference type="PaxDb" id="3218-PP1S88_122V6.1"/>
<accession>A0A2K1IE11</accession>
<sequence length="60" mass="7012">MSSWSNERGLSKLSIKQYFNWKFINDSNLESSSTPTYKSNLSINEVHQMSINIETNKRIN</sequence>
<gene>
    <name evidence="1" type="ORF">PHYPA_029667</name>
</gene>
<dbReference type="EnsemblPlants" id="Pp3c25_6370V3.2">
    <property type="protein sequence ID" value="PAC:32980166.CDS.1"/>
    <property type="gene ID" value="Pp3c25_6370"/>
</dbReference>
<name>A0A2K1IE11_PHYPA</name>